<feature type="domain" description="HTH cro/C1-type" evidence="1">
    <location>
        <begin position="8"/>
        <end position="62"/>
    </location>
</feature>
<sequence>MEDLGRRIAALRKMHGLTQLTLATRVGVSVSLVKKVEAGIVPPSHGFLQAVATTLGLGVLELTGEHVDVLETEAHPSLSSVRALLFGVTDPGHDPRPLSELLAEVQRLWKLNKEGKFAAHLPDATEVLRELHTYDEPTAYKAAAQMYGQVHFALHCMGSQDLAAAAINAEHTAALRSDDPLELATCHCRRGLLLMTEGQYDAGLGYLARAFQAAQDSKSEHATTVRGALHLRSAILSARKGSRDQAEEHIAEARALLPYVPRTDPYGLQVVPVNVEYHWVACAVEVGDGGLGLERARHVRAHDQVTGERRAHYWLDVAHGCVLHGRRSQQALEALRLAREAAPELTRRHWKAASAVRTLAEQERRRNAGLAAFAMWMGIR</sequence>
<dbReference type="Gene3D" id="1.25.40.10">
    <property type="entry name" value="Tetratricopeptide repeat domain"/>
    <property type="match status" value="1"/>
</dbReference>
<proteinExistence type="predicted"/>
<dbReference type="RefSeq" id="WP_253674892.1">
    <property type="nucleotide sequence ID" value="NZ_JAMTCP010000088.1"/>
</dbReference>
<organism evidence="2 3">
    <name type="scientific">Streptoalloteichus tenebrarius (strain ATCC 17920 / DSM 40477 / JCM 4838 / CBS 697.72 / NBRC 16177 / NCIMB 11028 / NRRL B-12390 / A12253. 1 / ISP 5477)</name>
    <name type="common">Streptomyces tenebrarius</name>
    <dbReference type="NCBI Taxonomy" id="1933"/>
    <lineage>
        <taxon>Bacteria</taxon>
        <taxon>Bacillati</taxon>
        <taxon>Actinomycetota</taxon>
        <taxon>Actinomycetes</taxon>
        <taxon>Pseudonocardiales</taxon>
        <taxon>Pseudonocardiaceae</taxon>
        <taxon>Streptoalloteichus</taxon>
    </lineage>
</organism>
<dbReference type="InterPro" id="IPR011990">
    <property type="entry name" value="TPR-like_helical_dom_sf"/>
</dbReference>
<gene>
    <name evidence="2" type="ORF">LX15_006397</name>
</gene>
<dbReference type="PROSITE" id="PS50943">
    <property type="entry name" value="HTH_CROC1"/>
    <property type="match status" value="1"/>
</dbReference>
<dbReference type="EMBL" id="JAMTCP010000088">
    <property type="protein sequence ID" value="MCP2262655.1"/>
    <property type="molecule type" value="Genomic_DNA"/>
</dbReference>
<name>A0ABT1I4Y4_STRSD</name>
<dbReference type="SMART" id="SM00530">
    <property type="entry name" value="HTH_XRE"/>
    <property type="match status" value="1"/>
</dbReference>
<dbReference type="SUPFAM" id="SSF47413">
    <property type="entry name" value="lambda repressor-like DNA-binding domains"/>
    <property type="match status" value="1"/>
</dbReference>
<dbReference type="Gene3D" id="1.10.260.40">
    <property type="entry name" value="lambda repressor-like DNA-binding domains"/>
    <property type="match status" value="1"/>
</dbReference>
<dbReference type="InterPro" id="IPR001387">
    <property type="entry name" value="Cro/C1-type_HTH"/>
</dbReference>
<dbReference type="CDD" id="cd00093">
    <property type="entry name" value="HTH_XRE"/>
    <property type="match status" value="1"/>
</dbReference>
<comment type="caution">
    <text evidence="2">The sequence shown here is derived from an EMBL/GenBank/DDBJ whole genome shotgun (WGS) entry which is preliminary data.</text>
</comment>
<evidence type="ECO:0000259" key="1">
    <source>
        <dbReference type="PROSITE" id="PS50943"/>
    </source>
</evidence>
<accession>A0ABT1I4Y4</accession>
<keyword evidence="3" id="KW-1185">Reference proteome</keyword>
<reference evidence="2 3" key="1">
    <citation type="submission" date="2022-06" db="EMBL/GenBank/DDBJ databases">
        <title>Genomic Encyclopedia of Archaeal and Bacterial Type Strains, Phase II (KMG-II): from individual species to whole genera.</title>
        <authorList>
            <person name="Goeker M."/>
        </authorList>
    </citation>
    <scope>NUCLEOTIDE SEQUENCE [LARGE SCALE GENOMIC DNA]</scope>
    <source>
        <strain evidence="2 3">DSM 40477</strain>
    </source>
</reference>
<protein>
    <submittedName>
        <fullName evidence="2">Helix-turn-helix domain-containing protein</fullName>
    </submittedName>
</protein>
<evidence type="ECO:0000313" key="3">
    <source>
        <dbReference type="Proteomes" id="UP001205311"/>
    </source>
</evidence>
<dbReference type="Proteomes" id="UP001205311">
    <property type="component" value="Unassembled WGS sequence"/>
</dbReference>
<dbReference type="SUPFAM" id="SSF48452">
    <property type="entry name" value="TPR-like"/>
    <property type="match status" value="1"/>
</dbReference>
<dbReference type="Pfam" id="PF13560">
    <property type="entry name" value="HTH_31"/>
    <property type="match status" value="1"/>
</dbReference>
<dbReference type="InterPro" id="IPR010982">
    <property type="entry name" value="Lambda_DNA-bd_dom_sf"/>
</dbReference>
<evidence type="ECO:0000313" key="2">
    <source>
        <dbReference type="EMBL" id="MCP2262655.1"/>
    </source>
</evidence>